<gene>
    <name evidence="3" type="ORF">ACFVKH_17415</name>
</gene>
<feature type="compositionally biased region" description="Basic and acidic residues" evidence="1">
    <location>
        <begin position="223"/>
        <end position="233"/>
    </location>
</feature>
<feature type="region of interest" description="Disordered" evidence="1">
    <location>
        <begin position="119"/>
        <end position="255"/>
    </location>
</feature>
<dbReference type="Proteomes" id="UP001600165">
    <property type="component" value="Unassembled WGS sequence"/>
</dbReference>
<protein>
    <submittedName>
        <fullName evidence="3">Ycf66 family protein</fullName>
    </submittedName>
</protein>
<dbReference type="RefSeq" id="WP_377967415.1">
    <property type="nucleotide sequence ID" value="NZ_JBHZOL010000098.1"/>
</dbReference>
<feature type="transmembrane region" description="Helical" evidence="2">
    <location>
        <begin position="6"/>
        <end position="26"/>
    </location>
</feature>
<evidence type="ECO:0000313" key="3">
    <source>
        <dbReference type="EMBL" id="MFE4108064.1"/>
    </source>
</evidence>
<evidence type="ECO:0000313" key="4">
    <source>
        <dbReference type="Proteomes" id="UP001600165"/>
    </source>
</evidence>
<keyword evidence="2" id="KW-0472">Membrane</keyword>
<keyword evidence="2" id="KW-0812">Transmembrane</keyword>
<sequence>MVNVGLSFASLIGIALAVSGAALYFLRSFRPNLARDHDVFFAAVALGAGGILFFNGWRLDPILQFGQLMLGGSAIFFAVESIRLRGVATEQAKQRTPVVDDDRPVSRVYRAELDDLEQLGDREPRTRRIPASRDRYRDEYSDDYRRPERSESIGRLNPSSERIRRRRPRPETGARDEAFSAWGDEAASRRPRRNVPPASREGGRPLPGDRVPPRRSGPASRPPQDERDADYVDYRPANYPENQPEGSSDYPYPGV</sequence>
<name>A0ABW6IIL9_9CYAN</name>
<feature type="compositionally biased region" description="Basic and acidic residues" evidence="1">
    <location>
        <begin position="169"/>
        <end position="178"/>
    </location>
</feature>
<dbReference type="EMBL" id="JBHZOL010000098">
    <property type="protein sequence ID" value="MFE4108064.1"/>
    <property type="molecule type" value="Genomic_DNA"/>
</dbReference>
<proteinExistence type="predicted"/>
<feature type="transmembrane region" description="Helical" evidence="2">
    <location>
        <begin position="38"/>
        <end position="56"/>
    </location>
</feature>
<comment type="caution">
    <text evidence="3">The sequence shown here is derived from an EMBL/GenBank/DDBJ whole genome shotgun (WGS) entry which is preliminary data.</text>
</comment>
<keyword evidence="2" id="KW-1133">Transmembrane helix</keyword>
<dbReference type="InterPro" id="IPR010004">
    <property type="entry name" value="Uncharacterised_Ycf66"/>
</dbReference>
<accession>A0ABW6IIL9</accession>
<keyword evidence="4" id="KW-1185">Reference proteome</keyword>
<reference evidence="3 4" key="1">
    <citation type="submission" date="2024-10" db="EMBL/GenBank/DDBJ databases">
        <authorList>
            <person name="Ratan Roy A."/>
            <person name="Morales Sandoval P.H."/>
            <person name="De Los Santos Villalobos S."/>
            <person name="Chakraborty S."/>
            <person name="Mukherjee J."/>
        </authorList>
    </citation>
    <scope>NUCLEOTIDE SEQUENCE [LARGE SCALE GENOMIC DNA]</scope>
    <source>
        <strain evidence="3 4">S1</strain>
    </source>
</reference>
<feature type="compositionally biased region" description="Basic and acidic residues" evidence="1">
    <location>
        <begin position="119"/>
        <end position="152"/>
    </location>
</feature>
<dbReference type="Pfam" id="PF07444">
    <property type="entry name" value="Ycf66_N"/>
    <property type="match status" value="1"/>
</dbReference>
<organism evidence="3 4">
    <name type="scientific">Almyronema epifaneia S1</name>
    <dbReference type="NCBI Taxonomy" id="2991925"/>
    <lineage>
        <taxon>Bacteria</taxon>
        <taxon>Bacillati</taxon>
        <taxon>Cyanobacteriota</taxon>
        <taxon>Cyanophyceae</taxon>
        <taxon>Nodosilineales</taxon>
        <taxon>Nodosilineaceae</taxon>
        <taxon>Almyronema</taxon>
        <taxon>Almyronema epifaneia</taxon>
    </lineage>
</organism>
<evidence type="ECO:0000256" key="1">
    <source>
        <dbReference type="SAM" id="MobiDB-lite"/>
    </source>
</evidence>
<evidence type="ECO:0000256" key="2">
    <source>
        <dbReference type="SAM" id="Phobius"/>
    </source>
</evidence>